<sequence length="509" mass="56687">MGKKTKDAVDSPKKEVKVKKVKEVKVKQPKVKAPVDPVKTNNLIRLLNILALLLAIGAFLLQLAAVLSHHWKWQRVALGSIMSQNHHAHTSVHEDSSLYQNFGLFSRDVKLFANNDEQLEVEGSTRFPRVDDTEEAIHQCLSQTPTLRGVFLACSEQVSSPKECHCRRHPYWNAVIFFEIAALIFLGIVVFLTALLTTHLHALLKLAAAGLALLAFLFLFIGLLLILSYRKRETRSLADAYPHIYHRLASLFHLPHDTRRAVKGNPSVLHEAIRRQAQEFYRAYPLRPGQYPYNETHFTEYSEQARAWIHVSYSNVVPNIPAKPLTIRDPDTREVAPTVTATIAAATDGATDGAAPLYNAYGPLAGYNEVFDHTDAGIGWSTVLSIFALILALLLPLLLILSWLKHKSLSPDSSKVVTTSVKTEYTVVPQEIPSDSPEARLIPADYDPQRPIGDAIVKTQNIGQGRYNNPAESIIVHDVIISGDQPVPQVVQQHEFPVTIGTNQSAYRT</sequence>
<accession>A0A816NG70</accession>
<feature type="transmembrane region" description="Helical" evidence="1">
    <location>
        <begin position="202"/>
        <end position="227"/>
    </location>
</feature>
<gene>
    <name evidence="3" type="ORF">OVN521_LOCUS32744</name>
    <name evidence="2" type="ORF">WKI299_LOCUS7289</name>
</gene>
<evidence type="ECO:0000313" key="5">
    <source>
        <dbReference type="Proteomes" id="UP000663866"/>
    </source>
</evidence>
<evidence type="ECO:0000313" key="2">
    <source>
        <dbReference type="EMBL" id="CAF2034103.1"/>
    </source>
</evidence>
<feature type="transmembrane region" description="Helical" evidence="1">
    <location>
        <begin position="383"/>
        <end position="404"/>
    </location>
</feature>
<dbReference type="Proteomes" id="UP000663856">
    <property type="component" value="Unassembled WGS sequence"/>
</dbReference>
<keyword evidence="1" id="KW-1133">Transmembrane helix</keyword>
<keyword evidence="1" id="KW-0472">Membrane</keyword>
<protein>
    <submittedName>
        <fullName evidence="2">Uncharacterized protein</fullName>
    </submittedName>
</protein>
<comment type="caution">
    <text evidence="2">The sequence shown here is derived from an EMBL/GenBank/DDBJ whole genome shotgun (WGS) entry which is preliminary data.</text>
</comment>
<dbReference type="Gene3D" id="1.20.140.150">
    <property type="match status" value="1"/>
</dbReference>
<keyword evidence="1" id="KW-0812">Transmembrane</keyword>
<dbReference type="EMBL" id="CAJNRF010002201">
    <property type="protein sequence ID" value="CAF2034103.1"/>
    <property type="molecule type" value="Genomic_DNA"/>
</dbReference>
<keyword evidence="5" id="KW-1185">Reference proteome</keyword>
<dbReference type="AlphaFoldDB" id="A0A816NG70"/>
<evidence type="ECO:0000313" key="4">
    <source>
        <dbReference type="Proteomes" id="UP000663856"/>
    </source>
</evidence>
<organism evidence="2 4">
    <name type="scientific">Rotaria magnacalcarata</name>
    <dbReference type="NCBI Taxonomy" id="392030"/>
    <lineage>
        <taxon>Eukaryota</taxon>
        <taxon>Metazoa</taxon>
        <taxon>Spiralia</taxon>
        <taxon>Gnathifera</taxon>
        <taxon>Rotifera</taxon>
        <taxon>Eurotatoria</taxon>
        <taxon>Bdelloidea</taxon>
        <taxon>Philodinida</taxon>
        <taxon>Philodinidae</taxon>
        <taxon>Rotaria</taxon>
    </lineage>
</organism>
<evidence type="ECO:0000313" key="3">
    <source>
        <dbReference type="EMBL" id="CAF4345452.1"/>
    </source>
</evidence>
<name>A0A816NG70_9BILA</name>
<feature type="transmembrane region" description="Helical" evidence="1">
    <location>
        <begin position="171"/>
        <end position="196"/>
    </location>
</feature>
<reference evidence="2" key="1">
    <citation type="submission" date="2021-02" db="EMBL/GenBank/DDBJ databases">
        <authorList>
            <person name="Nowell W R."/>
        </authorList>
    </citation>
    <scope>NUCLEOTIDE SEQUENCE</scope>
</reference>
<dbReference type="Proteomes" id="UP000663866">
    <property type="component" value="Unassembled WGS sequence"/>
</dbReference>
<proteinExistence type="predicted"/>
<feature type="transmembrane region" description="Helical" evidence="1">
    <location>
        <begin position="46"/>
        <end position="67"/>
    </location>
</feature>
<dbReference type="EMBL" id="CAJOBG010027303">
    <property type="protein sequence ID" value="CAF4345452.1"/>
    <property type="molecule type" value="Genomic_DNA"/>
</dbReference>
<evidence type="ECO:0000256" key="1">
    <source>
        <dbReference type="SAM" id="Phobius"/>
    </source>
</evidence>